<name>A0A0A9G6F0_ARUDO</name>
<feature type="compositionally biased region" description="Acidic residues" evidence="1">
    <location>
        <begin position="35"/>
        <end position="54"/>
    </location>
</feature>
<accession>A0A0A9G6F0</accession>
<reference evidence="2" key="2">
    <citation type="journal article" date="2015" name="Data Brief">
        <title>Shoot transcriptome of the giant reed, Arundo donax.</title>
        <authorList>
            <person name="Barrero R.A."/>
            <person name="Guerrero F.D."/>
            <person name="Moolhuijzen P."/>
            <person name="Goolsby J.A."/>
            <person name="Tidwell J."/>
            <person name="Bellgard S.E."/>
            <person name="Bellgard M.I."/>
        </authorList>
    </citation>
    <scope>NUCLEOTIDE SEQUENCE</scope>
    <source>
        <tissue evidence="2">Shoot tissue taken approximately 20 cm above the soil surface</tissue>
    </source>
</reference>
<organism evidence="2">
    <name type="scientific">Arundo donax</name>
    <name type="common">Giant reed</name>
    <name type="synonym">Donax arundinaceus</name>
    <dbReference type="NCBI Taxonomy" id="35708"/>
    <lineage>
        <taxon>Eukaryota</taxon>
        <taxon>Viridiplantae</taxon>
        <taxon>Streptophyta</taxon>
        <taxon>Embryophyta</taxon>
        <taxon>Tracheophyta</taxon>
        <taxon>Spermatophyta</taxon>
        <taxon>Magnoliopsida</taxon>
        <taxon>Liliopsida</taxon>
        <taxon>Poales</taxon>
        <taxon>Poaceae</taxon>
        <taxon>PACMAD clade</taxon>
        <taxon>Arundinoideae</taxon>
        <taxon>Arundineae</taxon>
        <taxon>Arundo</taxon>
    </lineage>
</organism>
<feature type="region of interest" description="Disordered" evidence="1">
    <location>
        <begin position="1"/>
        <end position="87"/>
    </location>
</feature>
<protein>
    <submittedName>
        <fullName evidence="2">Uncharacterized protein</fullName>
    </submittedName>
</protein>
<sequence>MPSLPLWSSSETMNEVNENNNNAKIAKGIGYVTEMSEESEEEPPDNTEPAEEQDGYLKYNSTGGATTEKGVRTQEDGRPDKQPFQVEPLSRVARKVFELL</sequence>
<evidence type="ECO:0000256" key="1">
    <source>
        <dbReference type="SAM" id="MobiDB-lite"/>
    </source>
</evidence>
<dbReference type="EMBL" id="GBRH01181633">
    <property type="protein sequence ID" value="JAE16263.1"/>
    <property type="molecule type" value="Transcribed_RNA"/>
</dbReference>
<feature type="compositionally biased region" description="Basic and acidic residues" evidence="1">
    <location>
        <begin position="69"/>
        <end position="81"/>
    </location>
</feature>
<proteinExistence type="predicted"/>
<evidence type="ECO:0000313" key="2">
    <source>
        <dbReference type="EMBL" id="JAE16263.1"/>
    </source>
</evidence>
<feature type="compositionally biased region" description="Polar residues" evidence="1">
    <location>
        <begin position="1"/>
        <end position="13"/>
    </location>
</feature>
<reference evidence="2" key="1">
    <citation type="submission" date="2014-09" db="EMBL/GenBank/DDBJ databases">
        <authorList>
            <person name="Magalhaes I.L.F."/>
            <person name="Oliveira U."/>
            <person name="Santos F.R."/>
            <person name="Vidigal T.H.D.A."/>
            <person name="Brescovit A.D."/>
            <person name="Santos A.J."/>
        </authorList>
    </citation>
    <scope>NUCLEOTIDE SEQUENCE</scope>
    <source>
        <tissue evidence="2">Shoot tissue taken approximately 20 cm above the soil surface</tissue>
    </source>
</reference>
<dbReference type="AlphaFoldDB" id="A0A0A9G6F0"/>